<evidence type="ECO:0000313" key="1">
    <source>
        <dbReference type="EMBL" id="KAL2718545.1"/>
    </source>
</evidence>
<organism evidence="1 2">
    <name type="scientific">Vespula squamosa</name>
    <name type="common">Southern yellow jacket</name>
    <name type="synonym">Wasp</name>
    <dbReference type="NCBI Taxonomy" id="30214"/>
    <lineage>
        <taxon>Eukaryota</taxon>
        <taxon>Metazoa</taxon>
        <taxon>Ecdysozoa</taxon>
        <taxon>Arthropoda</taxon>
        <taxon>Hexapoda</taxon>
        <taxon>Insecta</taxon>
        <taxon>Pterygota</taxon>
        <taxon>Neoptera</taxon>
        <taxon>Endopterygota</taxon>
        <taxon>Hymenoptera</taxon>
        <taxon>Apocrita</taxon>
        <taxon>Aculeata</taxon>
        <taxon>Vespoidea</taxon>
        <taxon>Vespidae</taxon>
        <taxon>Vespinae</taxon>
        <taxon>Vespula</taxon>
    </lineage>
</organism>
<keyword evidence="2" id="KW-1185">Reference proteome</keyword>
<comment type="caution">
    <text evidence="1">The sequence shown here is derived from an EMBL/GenBank/DDBJ whole genome shotgun (WGS) entry which is preliminary data.</text>
</comment>
<proteinExistence type="predicted"/>
<sequence length="103" mass="12508">MIVNNTTHQDTRCWTIHSTIYCNANEDCGNVRKSQLDYVWPFHRCDVLPKCPRLMVINFRNQSNYHRLITYVSNMTDLFFDRRKIFSRFSRYPFCTIFLTNQE</sequence>
<dbReference type="Proteomes" id="UP001607302">
    <property type="component" value="Unassembled WGS sequence"/>
</dbReference>
<protein>
    <submittedName>
        <fullName evidence="1">Protein NDRG3 isoform X4</fullName>
    </submittedName>
</protein>
<evidence type="ECO:0000313" key="2">
    <source>
        <dbReference type="Proteomes" id="UP001607302"/>
    </source>
</evidence>
<gene>
    <name evidence="1" type="ORF">V1478_012421</name>
</gene>
<accession>A0ABD2ADD6</accession>
<name>A0ABD2ADD6_VESSQ</name>
<dbReference type="EMBL" id="JAUDFV010000152">
    <property type="protein sequence ID" value="KAL2718545.1"/>
    <property type="molecule type" value="Genomic_DNA"/>
</dbReference>
<reference evidence="1 2" key="1">
    <citation type="journal article" date="2024" name="Ann. Entomol. Soc. Am.">
        <title>Genomic analyses of the southern and eastern yellowjacket wasps (Hymenoptera: Vespidae) reveal evolutionary signatures of social life.</title>
        <authorList>
            <person name="Catto M.A."/>
            <person name="Caine P.B."/>
            <person name="Orr S.E."/>
            <person name="Hunt B.G."/>
            <person name="Goodisman M.A.D."/>
        </authorList>
    </citation>
    <scope>NUCLEOTIDE SEQUENCE [LARGE SCALE GENOMIC DNA]</scope>
    <source>
        <strain evidence="1">233</strain>
        <tissue evidence="1">Head and thorax</tissue>
    </source>
</reference>
<dbReference type="AlphaFoldDB" id="A0ABD2ADD6"/>